<evidence type="ECO:0000313" key="14">
    <source>
        <dbReference type="EMBL" id="MFC5646980.1"/>
    </source>
</evidence>
<dbReference type="InterPro" id="IPR000209">
    <property type="entry name" value="Peptidase_S8/S53_dom"/>
</dbReference>
<evidence type="ECO:0000313" key="15">
    <source>
        <dbReference type="Proteomes" id="UP001596066"/>
    </source>
</evidence>
<feature type="active site" description="Charge relay system" evidence="10">
    <location>
        <position position="234"/>
    </location>
</feature>
<evidence type="ECO:0000256" key="12">
    <source>
        <dbReference type="SAM" id="Phobius"/>
    </source>
</evidence>
<evidence type="ECO:0000256" key="7">
    <source>
        <dbReference type="ARBA" id="ARBA00022825"/>
    </source>
</evidence>
<name>A0ABW0VM61_9ACTN</name>
<keyword evidence="3" id="KW-1003">Cell membrane</keyword>
<feature type="domain" description="Peptidase S8/S53" evidence="13">
    <location>
        <begin position="33"/>
        <end position="281"/>
    </location>
</feature>
<feature type="region of interest" description="Disordered" evidence="11">
    <location>
        <begin position="348"/>
        <end position="407"/>
    </location>
</feature>
<dbReference type="PANTHER" id="PTHR43806:SF11">
    <property type="entry name" value="CEREVISIN-RELATED"/>
    <property type="match status" value="1"/>
</dbReference>
<protein>
    <submittedName>
        <fullName evidence="14">Type VII secretion-associated serine protease mycosin</fullName>
    </submittedName>
</protein>
<evidence type="ECO:0000256" key="6">
    <source>
        <dbReference type="ARBA" id="ARBA00022801"/>
    </source>
</evidence>
<keyword evidence="4 10" id="KW-0645">Protease</keyword>
<dbReference type="NCBIfam" id="TIGR03921">
    <property type="entry name" value="T7SS_mycosin"/>
    <property type="match status" value="1"/>
</dbReference>
<dbReference type="Gene3D" id="3.40.50.200">
    <property type="entry name" value="Peptidase S8/S53 domain"/>
    <property type="match status" value="1"/>
</dbReference>
<proteinExistence type="inferred from homology"/>
<feature type="compositionally biased region" description="Low complexity" evidence="11">
    <location>
        <begin position="354"/>
        <end position="364"/>
    </location>
</feature>
<dbReference type="PANTHER" id="PTHR43806">
    <property type="entry name" value="PEPTIDASE S8"/>
    <property type="match status" value="1"/>
</dbReference>
<dbReference type="InterPro" id="IPR036852">
    <property type="entry name" value="Peptidase_S8/S53_dom_sf"/>
</dbReference>
<comment type="subcellular location">
    <subcellularLocation>
        <location evidence="1">Cell membrane</location>
        <topology evidence="1">Single-pass membrane protein</topology>
    </subcellularLocation>
</comment>
<dbReference type="RefSeq" id="WP_346148730.1">
    <property type="nucleotide sequence ID" value="NZ_BAAAUA010000054.1"/>
</dbReference>
<evidence type="ECO:0000256" key="10">
    <source>
        <dbReference type="PROSITE-ProRule" id="PRU01240"/>
    </source>
</evidence>
<feature type="active site" description="Charge relay system" evidence="10">
    <location>
        <position position="78"/>
    </location>
</feature>
<evidence type="ECO:0000256" key="2">
    <source>
        <dbReference type="ARBA" id="ARBA00011073"/>
    </source>
</evidence>
<evidence type="ECO:0000259" key="13">
    <source>
        <dbReference type="Pfam" id="PF00082"/>
    </source>
</evidence>
<accession>A0ABW0VM61</accession>
<reference evidence="15" key="1">
    <citation type="journal article" date="2019" name="Int. J. Syst. Evol. Microbiol.">
        <title>The Global Catalogue of Microorganisms (GCM) 10K type strain sequencing project: providing services to taxonomists for standard genome sequencing and annotation.</title>
        <authorList>
            <consortium name="The Broad Institute Genomics Platform"/>
            <consortium name="The Broad Institute Genome Sequencing Center for Infectious Disease"/>
            <person name="Wu L."/>
            <person name="Ma J."/>
        </authorList>
    </citation>
    <scope>NUCLEOTIDE SEQUENCE [LARGE SCALE GENOMIC DNA]</scope>
    <source>
        <strain evidence="15">CGMCC 4.1622</strain>
    </source>
</reference>
<organism evidence="14 15">
    <name type="scientific">Kitasatospora cinereorecta</name>
    <dbReference type="NCBI Taxonomy" id="285560"/>
    <lineage>
        <taxon>Bacteria</taxon>
        <taxon>Bacillati</taxon>
        <taxon>Actinomycetota</taxon>
        <taxon>Actinomycetes</taxon>
        <taxon>Kitasatosporales</taxon>
        <taxon>Streptomycetaceae</taxon>
        <taxon>Kitasatospora</taxon>
    </lineage>
</organism>
<evidence type="ECO:0000256" key="4">
    <source>
        <dbReference type="ARBA" id="ARBA00022670"/>
    </source>
</evidence>
<dbReference type="PRINTS" id="PR00723">
    <property type="entry name" value="SUBTILISIN"/>
</dbReference>
<dbReference type="GO" id="GO:0008233">
    <property type="term" value="F:peptidase activity"/>
    <property type="evidence" value="ECO:0007669"/>
    <property type="project" value="UniProtKB-KW"/>
</dbReference>
<dbReference type="InterPro" id="IPR023827">
    <property type="entry name" value="Peptidase_S8_Asp-AS"/>
</dbReference>
<comment type="similarity">
    <text evidence="2 10">Belongs to the peptidase S8 family.</text>
</comment>
<keyword evidence="8 12" id="KW-1133">Transmembrane helix</keyword>
<keyword evidence="6 10" id="KW-0378">Hydrolase</keyword>
<evidence type="ECO:0000256" key="3">
    <source>
        <dbReference type="ARBA" id="ARBA00022475"/>
    </source>
</evidence>
<dbReference type="InterPro" id="IPR015500">
    <property type="entry name" value="Peptidase_S8_subtilisin-rel"/>
</dbReference>
<dbReference type="PROSITE" id="PS51892">
    <property type="entry name" value="SUBTILASE"/>
    <property type="match status" value="1"/>
</dbReference>
<evidence type="ECO:0000256" key="8">
    <source>
        <dbReference type="ARBA" id="ARBA00022989"/>
    </source>
</evidence>
<feature type="compositionally biased region" description="Basic residues" evidence="11">
    <location>
        <begin position="395"/>
        <end position="407"/>
    </location>
</feature>
<sequence>MATPAVGDSVRSGEWPLDAQHFAADKVWATSRGTGVIVAVVDSGVSATHPDLSDQVLAGTSLLGDGGDGRTDTSSDSHGTAIAGIIAGTGGTAGSGMTGLAPQAKILPVKVSTGAQVAPSAVAQGIVWAADHGAQVINVSMGTATPDPLLKQAVTYAMRKNAVLVASAGNQGSEGNPAMYPAAFPGVVSVSGINSDGSFWTASESGNGVTLAAPASDIYSTNDLDEYVHAEGTSYSAAYVSATAALIRSRWPDLTEGQVVQRLIATTRNHRNQPDAQLGYGALDPLAAITADVRTTGADNPLLNRVGSQTAHGATSSPDPLWAAAGVCAVLLGGSASIFALRRRRRQAGRTGEASSVVAAGSAAPPKGRTKDSGTRVPAPAKSASTQPKSGQPRPARRTNAKGRKPS</sequence>
<feature type="active site" description="Charge relay system" evidence="10">
    <location>
        <position position="42"/>
    </location>
</feature>
<gene>
    <name evidence="14" type="primary">mycP</name>
    <name evidence="14" type="ORF">ACFPZF_37270</name>
</gene>
<evidence type="ECO:0000256" key="9">
    <source>
        <dbReference type="ARBA" id="ARBA00023136"/>
    </source>
</evidence>
<dbReference type="SUPFAM" id="SSF52743">
    <property type="entry name" value="Subtilisin-like"/>
    <property type="match status" value="1"/>
</dbReference>
<dbReference type="PROSITE" id="PS00137">
    <property type="entry name" value="SUBTILASE_HIS"/>
    <property type="match status" value="1"/>
</dbReference>
<evidence type="ECO:0000256" key="5">
    <source>
        <dbReference type="ARBA" id="ARBA00022692"/>
    </source>
</evidence>
<dbReference type="PROSITE" id="PS00136">
    <property type="entry name" value="SUBTILASE_ASP"/>
    <property type="match status" value="1"/>
</dbReference>
<dbReference type="InterPro" id="IPR022398">
    <property type="entry name" value="Peptidase_S8_His-AS"/>
</dbReference>
<feature type="transmembrane region" description="Helical" evidence="12">
    <location>
        <begin position="321"/>
        <end position="341"/>
    </location>
</feature>
<dbReference type="EMBL" id="JBHSOC010000123">
    <property type="protein sequence ID" value="MFC5646980.1"/>
    <property type="molecule type" value="Genomic_DNA"/>
</dbReference>
<evidence type="ECO:0000256" key="11">
    <source>
        <dbReference type="SAM" id="MobiDB-lite"/>
    </source>
</evidence>
<dbReference type="Pfam" id="PF00082">
    <property type="entry name" value="Peptidase_S8"/>
    <property type="match status" value="1"/>
</dbReference>
<dbReference type="InterPro" id="IPR023834">
    <property type="entry name" value="T7SS_pept_S8A_mycosin"/>
</dbReference>
<dbReference type="InterPro" id="IPR050131">
    <property type="entry name" value="Peptidase_S8_subtilisin-like"/>
</dbReference>
<dbReference type="Proteomes" id="UP001596066">
    <property type="component" value="Unassembled WGS sequence"/>
</dbReference>
<evidence type="ECO:0000256" key="1">
    <source>
        <dbReference type="ARBA" id="ARBA00004162"/>
    </source>
</evidence>
<keyword evidence="9 12" id="KW-0472">Membrane</keyword>
<dbReference type="GO" id="GO:0006508">
    <property type="term" value="P:proteolysis"/>
    <property type="evidence" value="ECO:0007669"/>
    <property type="project" value="UniProtKB-KW"/>
</dbReference>
<keyword evidence="5 12" id="KW-0812">Transmembrane</keyword>
<keyword evidence="15" id="KW-1185">Reference proteome</keyword>
<keyword evidence="7 10" id="KW-0720">Serine protease</keyword>
<comment type="caution">
    <text evidence="14">The sequence shown here is derived from an EMBL/GenBank/DDBJ whole genome shotgun (WGS) entry which is preliminary data.</text>
</comment>